<evidence type="ECO:0000256" key="1">
    <source>
        <dbReference type="SAM" id="Phobius"/>
    </source>
</evidence>
<sequence>MEFQEKFAFTRESPTYDAIPLIIIDKMKKKYPTGEAENLKYYVPSPFWMKFRLLLFWTLWAALIFAIIICFLTYFCFIPRMCRNLNTFRNAYN</sequence>
<feature type="transmembrane region" description="Helical" evidence="1">
    <location>
        <begin position="54"/>
        <end position="77"/>
    </location>
</feature>
<keyword evidence="1" id="KW-1133">Transmembrane helix</keyword>
<organism evidence="2 3">
    <name type="scientific">Cardiocondyla obscurior</name>
    <dbReference type="NCBI Taxonomy" id="286306"/>
    <lineage>
        <taxon>Eukaryota</taxon>
        <taxon>Metazoa</taxon>
        <taxon>Ecdysozoa</taxon>
        <taxon>Arthropoda</taxon>
        <taxon>Hexapoda</taxon>
        <taxon>Insecta</taxon>
        <taxon>Pterygota</taxon>
        <taxon>Neoptera</taxon>
        <taxon>Endopterygota</taxon>
        <taxon>Hymenoptera</taxon>
        <taxon>Apocrita</taxon>
        <taxon>Aculeata</taxon>
        <taxon>Formicoidea</taxon>
        <taxon>Formicidae</taxon>
        <taxon>Myrmicinae</taxon>
        <taxon>Cardiocondyla</taxon>
    </lineage>
</organism>
<reference evidence="2 3" key="1">
    <citation type="submission" date="2023-03" db="EMBL/GenBank/DDBJ databases">
        <title>High recombination rates correlate with genetic variation in Cardiocondyla obscurior ants.</title>
        <authorList>
            <person name="Errbii M."/>
        </authorList>
    </citation>
    <scope>NUCLEOTIDE SEQUENCE [LARGE SCALE GENOMIC DNA]</scope>
    <source>
        <strain evidence="2">Alpha-2009</strain>
        <tissue evidence="2">Whole body</tissue>
    </source>
</reference>
<evidence type="ECO:0000313" key="3">
    <source>
        <dbReference type="Proteomes" id="UP001430953"/>
    </source>
</evidence>
<keyword evidence="3" id="KW-1185">Reference proteome</keyword>
<name>A0AAW2FDD3_9HYME</name>
<dbReference type="AlphaFoldDB" id="A0AAW2FDD3"/>
<dbReference type="Proteomes" id="UP001430953">
    <property type="component" value="Unassembled WGS sequence"/>
</dbReference>
<dbReference type="EMBL" id="JADYXP020000012">
    <property type="protein sequence ID" value="KAL0112559.1"/>
    <property type="molecule type" value="Genomic_DNA"/>
</dbReference>
<accession>A0AAW2FDD3</accession>
<keyword evidence="1" id="KW-0812">Transmembrane</keyword>
<proteinExistence type="predicted"/>
<protein>
    <submittedName>
        <fullName evidence="2">Uncharacterized protein</fullName>
    </submittedName>
</protein>
<gene>
    <name evidence="2" type="ORF">PUN28_012108</name>
</gene>
<keyword evidence="1" id="KW-0472">Membrane</keyword>
<evidence type="ECO:0000313" key="2">
    <source>
        <dbReference type="EMBL" id="KAL0112559.1"/>
    </source>
</evidence>
<comment type="caution">
    <text evidence="2">The sequence shown here is derived from an EMBL/GenBank/DDBJ whole genome shotgun (WGS) entry which is preliminary data.</text>
</comment>